<dbReference type="InterPro" id="IPR035965">
    <property type="entry name" value="PAS-like_dom_sf"/>
</dbReference>
<evidence type="ECO:0000256" key="4">
    <source>
        <dbReference type="ARBA" id="ARBA00022679"/>
    </source>
</evidence>
<dbReference type="SMART" id="SM00065">
    <property type="entry name" value="GAF"/>
    <property type="match status" value="1"/>
</dbReference>
<evidence type="ECO:0000313" key="10">
    <source>
        <dbReference type="EMBL" id="EAQ13900.1"/>
    </source>
</evidence>
<keyword evidence="5" id="KW-0547">Nucleotide-binding</keyword>
<evidence type="ECO:0000256" key="1">
    <source>
        <dbReference type="ARBA" id="ARBA00000085"/>
    </source>
</evidence>
<dbReference type="Pfam" id="PF01590">
    <property type="entry name" value="GAF"/>
    <property type="match status" value="1"/>
</dbReference>
<dbReference type="PANTHER" id="PTHR41523:SF8">
    <property type="entry name" value="ETHYLENE RESPONSE SENSOR PROTEIN"/>
    <property type="match status" value="1"/>
</dbReference>
<dbReference type="InterPro" id="IPR011102">
    <property type="entry name" value="Sig_transdc_His_kinase_HWE"/>
</dbReference>
<comment type="catalytic activity">
    <reaction evidence="1">
        <text>ATP + protein L-histidine = ADP + protein N-phospho-L-histidine.</text>
        <dbReference type="EC" id="2.7.13.3"/>
    </reaction>
</comment>
<keyword evidence="6 10" id="KW-0418">Kinase</keyword>
<dbReference type="PANTHER" id="PTHR41523">
    <property type="entry name" value="TWO-COMPONENT SYSTEM SENSOR PROTEIN"/>
    <property type="match status" value="1"/>
</dbReference>
<evidence type="ECO:0000256" key="2">
    <source>
        <dbReference type="ARBA" id="ARBA00012438"/>
    </source>
</evidence>
<evidence type="ECO:0000256" key="7">
    <source>
        <dbReference type="ARBA" id="ARBA00022840"/>
    </source>
</evidence>
<keyword evidence="4" id="KW-0808">Transferase</keyword>
<feature type="domain" description="GAF" evidence="8">
    <location>
        <begin position="165"/>
        <end position="316"/>
    </location>
</feature>
<dbReference type="AlphaFoldDB" id="A3VCN2"/>
<dbReference type="Gene3D" id="3.30.450.40">
    <property type="match status" value="1"/>
</dbReference>
<evidence type="ECO:0000256" key="6">
    <source>
        <dbReference type="ARBA" id="ARBA00022777"/>
    </source>
</evidence>
<evidence type="ECO:0000313" key="11">
    <source>
        <dbReference type="Proteomes" id="UP000002931"/>
    </source>
</evidence>
<dbReference type="OrthoDB" id="9816309at2"/>
<evidence type="ECO:0000256" key="5">
    <source>
        <dbReference type="ARBA" id="ARBA00022741"/>
    </source>
</evidence>
<reference evidence="10 11" key="1">
    <citation type="journal article" date="2010" name="J. Bacteriol.">
        <title>Genome sequences of Pelagibaca bermudensis HTCC2601T and Maritimibacter alkaliphilus HTCC2654T, the type strains of two marine Roseobacter genera.</title>
        <authorList>
            <person name="Thrash J.C."/>
            <person name="Cho J.C."/>
            <person name="Ferriera S."/>
            <person name="Johnson J."/>
            <person name="Vergin K.L."/>
            <person name="Giovannoni S.J."/>
        </authorList>
    </citation>
    <scope>NUCLEOTIDE SEQUENCE [LARGE SCALE GENOMIC DNA]</scope>
    <source>
        <strain evidence="10 11">HTCC2654</strain>
    </source>
</reference>
<evidence type="ECO:0000259" key="9">
    <source>
        <dbReference type="SMART" id="SM00911"/>
    </source>
</evidence>
<dbReference type="eggNOG" id="COG3920">
    <property type="taxonomic scope" value="Bacteria"/>
</dbReference>
<dbReference type="InterPro" id="IPR036890">
    <property type="entry name" value="HATPase_C_sf"/>
</dbReference>
<dbReference type="InterPro" id="IPR029016">
    <property type="entry name" value="GAF-like_dom_sf"/>
</dbReference>
<feature type="domain" description="Signal transduction histidine kinase HWE region" evidence="9">
    <location>
        <begin position="321"/>
        <end position="401"/>
    </location>
</feature>
<dbReference type="SMART" id="SM00911">
    <property type="entry name" value="HWE_HK"/>
    <property type="match status" value="1"/>
</dbReference>
<dbReference type="SUPFAM" id="SSF55781">
    <property type="entry name" value="GAF domain-like"/>
    <property type="match status" value="1"/>
</dbReference>
<organism evidence="10 11">
    <name type="scientific">Maritimibacter alkaliphilus HTCC2654</name>
    <dbReference type="NCBI Taxonomy" id="314271"/>
    <lineage>
        <taxon>Bacteria</taxon>
        <taxon>Pseudomonadati</taxon>
        <taxon>Pseudomonadota</taxon>
        <taxon>Alphaproteobacteria</taxon>
        <taxon>Rhodobacterales</taxon>
        <taxon>Roseobacteraceae</taxon>
        <taxon>Maritimibacter</taxon>
    </lineage>
</organism>
<gene>
    <name evidence="10" type="ORF">RB2654_12544</name>
</gene>
<accession>A3VCN2</accession>
<dbReference type="Gene3D" id="3.30.565.10">
    <property type="entry name" value="Histidine kinase-like ATPase, C-terminal domain"/>
    <property type="match status" value="1"/>
</dbReference>
<comment type="caution">
    <text evidence="10">The sequence shown here is derived from an EMBL/GenBank/DDBJ whole genome shotgun (WGS) entry which is preliminary data.</text>
</comment>
<dbReference type="SUPFAM" id="SSF55874">
    <property type="entry name" value="ATPase domain of HSP90 chaperone/DNA topoisomerase II/histidine kinase"/>
    <property type="match status" value="1"/>
</dbReference>
<dbReference type="HOGENOM" id="CLU_000445_114_57_5"/>
<proteinExistence type="predicted"/>
<name>A3VCN2_9RHOB</name>
<keyword evidence="7" id="KW-0067">ATP-binding</keyword>
<dbReference type="GO" id="GO:0004673">
    <property type="term" value="F:protein histidine kinase activity"/>
    <property type="evidence" value="ECO:0007669"/>
    <property type="project" value="UniProtKB-EC"/>
</dbReference>
<dbReference type="GO" id="GO:0005524">
    <property type="term" value="F:ATP binding"/>
    <property type="evidence" value="ECO:0007669"/>
    <property type="project" value="UniProtKB-KW"/>
</dbReference>
<keyword evidence="11" id="KW-1185">Reference proteome</keyword>
<dbReference type="SUPFAM" id="SSF55785">
    <property type="entry name" value="PYP-like sensor domain (PAS domain)"/>
    <property type="match status" value="1"/>
</dbReference>
<keyword evidence="3" id="KW-0597">Phosphoprotein</keyword>
<dbReference type="Pfam" id="PF07536">
    <property type="entry name" value="HWE_HK"/>
    <property type="match status" value="1"/>
</dbReference>
<evidence type="ECO:0000259" key="8">
    <source>
        <dbReference type="SMART" id="SM00065"/>
    </source>
</evidence>
<dbReference type="Gene3D" id="3.30.450.20">
    <property type="entry name" value="PAS domain"/>
    <property type="match status" value="1"/>
</dbReference>
<dbReference type="eggNOG" id="COG2203">
    <property type="taxonomic scope" value="Bacteria"/>
</dbReference>
<protein>
    <recommendedName>
        <fullName evidence="2">histidine kinase</fullName>
        <ecNumber evidence="2">2.7.13.3</ecNumber>
    </recommendedName>
</protein>
<dbReference type="EMBL" id="AAMT01000003">
    <property type="protein sequence ID" value="EAQ13900.1"/>
    <property type="molecule type" value="Genomic_DNA"/>
</dbReference>
<dbReference type="STRING" id="314271.RB2654_12544"/>
<evidence type="ECO:0000256" key="3">
    <source>
        <dbReference type="ARBA" id="ARBA00022553"/>
    </source>
</evidence>
<dbReference type="InterPro" id="IPR003018">
    <property type="entry name" value="GAF"/>
</dbReference>
<sequence>MAGRMRDFDWTNHPLGPPEDWPTALRSALGIALNSTFPTCIYWGSELRLLYNDSWSTIPGPRHPDCLGEPAAEVWSDIWHVIEPQFTEVISTGEGLFVENQMLPMRRFGVEEETYWTYSFTPIRMDDGSIGGIFNSGSETTTQLLQQKNTAFVLELSDVFRNVADPTAIRPKALAMLGQHLDADRVGLRERAAAGPATQLDITEQWCATGINPVTPRPGAATLDHKMWASLLDGHVIRLDGTDADRLAVEKQILDSIGCAAALAVPWAEDGETTAVIFVHSMTPRHWTDLEVEVVEAVLERTMHLVARARAAERERVMTNEINHRARNLLSVAQAIIRLARPEDPKTMRDKLVSRIGALSKSHSLLADLKWEPVALRTLLDQELAPYVSGADGTAELTGPDVVLSATQCQALGLVLHELVTNAAKYGALNDTGGRLRVRWDVTDRNTLRIDWSERCRTPVQTTDKVEGGFGSRLLNLMIERQLEGSYERDLRPDGLHFVIEIPWSAAPTPVLEPQD</sequence>
<dbReference type="Proteomes" id="UP000002931">
    <property type="component" value="Unassembled WGS sequence"/>
</dbReference>
<dbReference type="EC" id="2.7.13.3" evidence="2"/>